<dbReference type="SUPFAM" id="SSF55785">
    <property type="entry name" value="PYP-like sensor domain (PAS domain)"/>
    <property type="match status" value="4"/>
</dbReference>
<evidence type="ECO:0000259" key="9">
    <source>
        <dbReference type="PROSITE" id="PS50113"/>
    </source>
</evidence>
<dbReference type="EMBL" id="LNQR01000076">
    <property type="protein sequence ID" value="KWT83474.1"/>
    <property type="molecule type" value="Genomic_DNA"/>
</dbReference>
<dbReference type="InterPro" id="IPR036097">
    <property type="entry name" value="HisK_dim/P_sf"/>
</dbReference>
<feature type="domain" description="PAS" evidence="8">
    <location>
        <begin position="342"/>
        <end position="412"/>
    </location>
</feature>
<comment type="catalytic activity">
    <reaction evidence="1">
        <text>ATP + protein L-histidine = ADP + protein N-phospho-L-histidine.</text>
        <dbReference type="EC" id="2.7.13.3"/>
    </reaction>
</comment>
<dbReference type="PRINTS" id="PR00344">
    <property type="entry name" value="BCTRLSENSOR"/>
</dbReference>
<organism evidence="10 11">
    <name type="scientific">Candidatus Magnetominusculus xianensis</name>
    <dbReference type="NCBI Taxonomy" id="1748249"/>
    <lineage>
        <taxon>Bacteria</taxon>
        <taxon>Pseudomonadati</taxon>
        <taxon>Nitrospirota</taxon>
        <taxon>Nitrospiria</taxon>
        <taxon>Nitrospirales</taxon>
        <taxon>Nitrospiraceae</taxon>
        <taxon>Candidatus Magnetominusculus</taxon>
    </lineage>
</organism>
<feature type="coiled-coil region" evidence="6">
    <location>
        <begin position="56"/>
        <end position="90"/>
    </location>
</feature>
<evidence type="ECO:0000259" key="7">
    <source>
        <dbReference type="PROSITE" id="PS50109"/>
    </source>
</evidence>
<dbReference type="Pfam" id="PF02518">
    <property type="entry name" value="HATPase_c"/>
    <property type="match status" value="1"/>
</dbReference>
<gene>
    <name evidence="10" type="ORF">ASN18_2162</name>
</gene>
<dbReference type="SMART" id="SM00388">
    <property type="entry name" value="HisKA"/>
    <property type="match status" value="1"/>
</dbReference>
<dbReference type="RefSeq" id="WP_085052764.1">
    <property type="nucleotide sequence ID" value="NZ_LNQR01000076.1"/>
</dbReference>
<dbReference type="PANTHER" id="PTHR43304">
    <property type="entry name" value="PHYTOCHROME-LIKE PROTEIN CPH1"/>
    <property type="match status" value="1"/>
</dbReference>
<dbReference type="EC" id="2.7.13.3" evidence="2"/>
<evidence type="ECO:0000313" key="11">
    <source>
        <dbReference type="Proteomes" id="UP000060487"/>
    </source>
</evidence>
<proteinExistence type="predicted"/>
<keyword evidence="5 10" id="KW-0418">Kinase</keyword>
<evidence type="ECO:0000313" key="10">
    <source>
        <dbReference type="EMBL" id="KWT83474.1"/>
    </source>
</evidence>
<dbReference type="InterPro" id="IPR003661">
    <property type="entry name" value="HisK_dim/P_dom"/>
</dbReference>
<reference evidence="10 11" key="1">
    <citation type="submission" date="2015-11" db="EMBL/GenBank/DDBJ databases">
        <authorList>
            <person name="Lin W."/>
        </authorList>
    </citation>
    <scope>NUCLEOTIDE SEQUENCE [LARGE SCALE GENOMIC DNA]</scope>
    <source>
        <strain evidence="10 11">HCH-1</strain>
    </source>
</reference>
<keyword evidence="4 10" id="KW-0808">Transferase</keyword>
<dbReference type="PROSITE" id="PS50113">
    <property type="entry name" value="PAC"/>
    <property type="match status" value="3"/>
</dbReference>
<evidence type="ECO:0000256" key="1">
    <source>
        <dbReference type="ARBA" id="ARBA00000085"/>
    </source>
</evidence>
<feature type="domain" description="PAC" evidence="9">
    <location>
        <begin position="158"/>
        <end position="210"/>
    </location>
</feature>
<dbReference type="Pfam" id="PF08447">
    <property type="entry name" value="PAS_3"/>
    <property type="match status" value="3"/>
</dbReference>
<dbReference type="SMART" id="SM00091">
    <property type="entry name" value="PAS"/>
    <property type="match status" value="4"/>
</dbReference>
<feature type="domain" description="PAS" evidence="8">
    <location>
        <begin position="485"/>
        <end position="555"/>
    </location>
</feature>
<dbReference type="PROSITE" id="PS50109">
    <property type="entry name" value="HIS_KIN"/>
    <property type="match status" value="1"/>
</dbReference>
<dbReference type="GO" id="GO:0004673">
    <property type="term" value="F:protein histidine kinase activity"/>
    <property type="evidence" value="ECO:0007669"/>
    <property type="project" value="UniProtKB-EC"/>
</dbReference>
<evidence type="ECO:0000256" key="6">
    <source>
        <dbReference type="SAM" id="Coils"/>
    </source>
</evidence>
<evidence type="ECO:0000256" key="5">
    <source>
        <dbReference type="ARBA" id="ARBA00022777"/>
    </source>
</evidence>
<evidence type="ECO:0000256" key="4">
    <source>
        <dbReference type="ARBA" id="ARBA00022679"/>
    </source>
</evidence>
<dbReference type="InterPro" id="IPR036890">
    <property type="entry name" value="HATPase_C_sf"/>
</dbReference>
<dbReference type="SMART" id="SM00387">
    <property type="entry name" value="HATPase_c"/>
    <property type="match status" value="1"/>
</dbReference>
<dbReference type="SUPFAM" id="SSF55874">
    <property type="entry name" value="ATPase domain of HSP90 chaperone/DNA topoisomerase II/histidine kinase"/>
    <property type="match status" value="1"/>
</dbReference>
<dbReference type="Pfam" id="PF13426">
    <property type="entry name" value="PAS_9"/>
    <property type="match status" value="1"/>
</dbReference>
<dbReference type="InterPro" id="IPR000014">
    <property type="entry name" value="PAS"/>
</dbReference>
<protein>
    <recommendedName>
        <fullName evidence="2">histidine kinase</fullName>
        <ecNumber evidence="2">2.7.13.3</ecNumber>
    </recommendedName>
</protein>
<evidence type="ECO:0000256" key="2">
    <source>
        <dbReference type="ARBA" id="ARBA00012438"/>
    </source>
</evidence>
<keyword evidence="11" id="KW-1185">Reference proteome</keyword>
<dbReference type="InterPro" id="IPR005467">
    <property type="entry name" value="His_kinase_dom"/>
</dbReference>
<dbReference type="InterPro" id="IPR013655">
    <property type="entry name" value="PAS_fold_3"/>
</dbReference>
<keyword evidence="6" id="KW-0175">Coiled coil</keyword>
<name>A0ABR5SI46_9BACT</name>
<feature type="domain" description="PAS" evidence="8">
    <location>
        <begin position="211"/>
        <end position="286"/>
    </location>
</feature>
<dbReference type="InterPro" id="IPR000700">
    <property type="entry name" value="PAS-assoc_C"/>
</dbReference>
<comment type="caution">
    <text evidence="10">The sequence shown here is derived from an EMBL/GenBank/DDBJ whole genome shotgun (WGS) entry which is preliminary data.</text>
</comment>
<dbReference type="Gene3D" id="3.30.565.10">
    <property type="entry name" value="Histidine kinase-like ATPase, C-terminal domain"/>
    <property type="match status" value="1"/>
</dbReference>
<accession>A0ABR5SI46</accession>
<dbReference type="SUPFAM" id="SSF47384">
    <property type="entry name" value="Homodimeric domain of signal transducing histidine kinase"/>
    <property type="match status" value="1"/>
</dbReference>
<sequence length="846" mass="95537">MFSDELDDKIKSIKNKLSFVDNLRKSLKDRVESNITSLFESNIVLQERVFQRTLELDNTNKKLQSEITERNQVEEALRQSENRYKRLVGAITDYMHTVEVQDGMAVSTSHAPGCIGVTGYSSEEFERDAYLWYRMIHEDDRHFVGSVAQRVLSGETVPPIEHRIWHKDGSIRWIRNTIVPRHDKDGQLIAYDGLISDITERKLADNALRQSETRYRRLLDAITDYIYTVDVKDGVPVSTTHGPGCVAVTGYTPEEFAENSFLWLSMVPNEDKNAVVRLGKKVLYGGIFQAVEHRIIHKDGHIKWVRNTPVPRYESDGRLVAYDGLITDITERKLAEEEVRKNKEQLQDFFDNAHDMIQIVNTGGKFIYVNRSWQNTLGYSNEEVSTLTLADIIHPDDRDRCLGLFDMVLGGGSISNIEMMFVNKNGSPIAVIGSVNCSYEDTGQAVARGIFHDFSEIKKAKESLEKINDLLELRVKERTGELLHANTYLETVLSSLTDALLVAGPDNIIKTINQTAYQLLGYSEGELVGKSVVEIFEDNIIEYILEAQRNGSAKDVLMNMKTKQAVSIPILANLSRLGNIGNETILAAHDMRELKKLEEETKRIQVKMLTSSKMATLGEISTGIAHEINQPLTYISSFIQGLLFDIKKDCFNIDDTENDSRTAYKQVARIVDIIQHLRTFGRRDDIEMRLINIETAIDNTMLLMGERIRLSNITLIREIDTDIPNFMGNANQLEQVFINLLQNAIDAFPPRKEDAVIRITARHSVRKKSIILKFYDNGSGINKDIIDKIFEPFYTTKEVGKGTGLGLSIVYGIISEHNGTILCDSTVGKGTVFTITIPVGGTVGKR</sequence>
<feature type="domain" description="PAC" evidence="9">
    <location>
        <begin position="289"/>
        <end position="341"/>
    </location>
</feature>
<evidence type="ECO:0000256" key="3">
    <source>
        <dbReference type="ARBA" id="ARBA00022553"/>
    </source>
</evidence>
<feature type="domain" description="PAC" evidence="9">
    <location>
        <begin position="415"/>
        <end position="466"/>
    </location>
</feature>
<dbReference type="CDD" id="cd00082">
    <property type="entry name" value="HisKA"/>
    <property type="match status" value="1"/>
</dbReference>
<dbReference type="CDD" id="cd00130">
    <property type="entry name" value="PAS"/>
    <property type="match status" value="4"/>
</dbReference>
<dbReference type="InterPro" id="IPR004358">
    <property type="entry name" value="Sig_transdc_His_kin-like_C"/>
</dbReference>
<dbReference type="SMART" id="SM00086">
    <property type="entry name" value="PAC"/>
    <property type="match status" value="2"/>
</dbReference>
<dbReference type="InterPro" id="IPR003594">
    <property type="entry name" value="HATPase_dom"/>
</dbReference>
<dbReference type="PROSITE" id="PS50112">
    <property type="entry name" value="PAS"/>
    <property type="match status" value="3"/>
</dbReference>
<dbReference type="Proteomes" id="UP000060487">
    <property type="component" value="Unassembled WGS sequence"/>
</dbReference>
<dbReference type="NCBIfam" id="TIGR00229">
    <property type="entry name" value="sensory_box"/>
    <property type="match status" value="4"/>
</dbReference>
<keyword evidence="3" id="KW-0597">Phosphoprotein</keyword>
<dbReference type="InterPro" id="IPR035965">
    <property type="entry name" value="PAS-like_dom_sf"/>
</dbReference>
<dbReference type="Pfam" id="PF00512">
    <property type="entry name" value="HisKA"/>
    <property type="match status" value="1"/>
</dbReference>
<feature type="domain" description="Histidine kinase" evidence="7">
    <location>
        <begin position="623"/>
        <end position="841"/>
    </location>
</feature>
<dbReference type="Gene3D" id="1.10.287.130">
    <property type="match status" value="1"/>
</dbReference>
<dbReference type="PANTHER" id="PTHR43304:SF1">
    <property type="entry name" value="PAC DOMAIN-CONTAINING PROTEIN"/>
    <property type="match status" value="1"/>
</dbReference>
<evidence type="ECO:0000259" key="8">
    <source>
        <dbReference type="PROSITE" id="PS50112"/>
    </source>
</evidence>
<dbReference type="InterPro" id="IPR001610">
    <property type="entry name" value="PAC"/>
</dbReference>
<dbReference type="Gene3D" id="3.30.450.20">
    <property type="entry name" value="PAS domain"/>
    <property type="match status" value="4"/>
</dbReference>
<dbReference type="InterPro" id="IPR052162">
    <property type="entry name" value="Sensor_kinase/Photoreceptor"/>
</dbReference>